<organism evidence="12 13">
    <name type="scientific">Luteolibacter soli</name>
    <dbReference type="NCBI Taxonomy" id="3135280"/>
    <lineage>
        <taxon>Bacteria</taxon>
        <taxon>Pseudomonadati</taxon>
        <taxon>Verrucomicrobiota</taxon>
        <taxon>Verrucomicrobiia</taxon>
        <taxon>Verrucomicrobiales</taxon>
        <taxon>Verrucomicrobiaceae</taxon>
        <taxon>Luteolibacter</taxon>
    </lineage>
</organism>
<comment type="caution">
    <text evidence="12">The sequence shown here is derived from an EMBL/GenBank/DDBJ whole genome shotgun (WGS) entry which is preliminary data.</text>
</comment>
<keyword evidence="4" id="KW-1003">Cell membrane</keyword>
<dbReference type="RefSeq" id="WP_341403024.1">
    <property type="nucleotide sequence ID" value="NZ_JBBUKT010000001.1"/>
</dbReference>
<dbReference type="Gene3D" id="3.30.420.270">
    <property type="match status" value="1"/>
</dbReference>
<accession>A0ABU9ASE3</accession>
<proteinExistence type="inferred from homology"/>
<keyword evidence="13" id="KW-1185">Reference proteome</keyword>
<evidence type="ECO:0000313" key="13">
    <source>
        <dbReference type="Proteomes" id="UP001371305"/>
    </source>
</evidence>
<dbReference type="Pfam" id="PF02472">
    <property type="entry name" value="ExbD"/>
    <property type="match status" value="1"/>
</dbReference>
<feature type="transmembrane region" description="Helical" evidence="11">
    <location>
        <begin position="20"/>
        <end position="39"/>
    </location>
</feature>
<keyword evidence="5" id="KW-0997">Cell inner membrane</keyword>
<evidence type="ECO:0000256" key="10">
    <source>
        <dbReference type="RuleBase" id="RU003879"/>
    </source>
</evidence>
<keyword evidence="7 10" id="KW-0653">Protein transport</keyword>
<evidence type="ECO:0000256" key="3">
    <source>
        <dbReference type="ARBA" id="ARBA00022448"/>
    </source>
</evidence>
<dbReference type="PANTHER" id="PTHR30558">
    <property type="entry name" value="EXBD MEMBRANE COMPONENT OF PMF-DRIVEN MACROMOLECULE IMPORT SYSTEM"/>
    <property type="match status" value="1"/>
</dbReference>
<gene>
    <name evidence="12" type="ORF">WKV53_03820</name>
</gene>
<keyword evidence="9 11" id="KW-0472">Membrane</keyword>
<dbReference type="EMBL" id="JBBUKT010000001">
    <property type="protein sequence ID" value="MEK7949605.1"/>
    <property type="molecule type" value="Genomic_DNA"/>
</dbReference>
<evidence type="ECO:0000256" key="11">
    <source>
        <dbReference type="SAM" id="Phobius"/>
    </source>
</evidence>
<keyword evidence="3 10" id="KW-0813">Transport</keyword>
<sequence length="136" mass="14610">MQAGDGKDYDDINVTPMVDLYLVLLLIFIIMTTAAVKGMKVQLPSASKSPAAANPNAPKVQAILIDDNGKIELNREPVTLGELERRLASLKSTTPDLPAVVRGNRATQYEVIMGVLDVLARLKITKIGLATQPAKS</sequence>
<evidence type="ECO:0000256" key="1">
    <source>
        <dbReference type="ARBA" id="ARBA00004249"/>
    </source>
</evidence>
<comment type="similarity">
    <text evidence="2 10">Belongs to the ExbD/TolR family.</text>
</comment>
<evidence type="ECO:0000256" key="8">
    <source>
        <dbReference type="ARBA" id="ARBA00022989"/>
    </source>
</evidence>
<evidence type="ECO:0000256" key="9">
    <source>
        <dbReference type="ARBA" id="ARBA00023136"/>
    </source>
</evidence>
<comment type="subcellular location">
    <subcellularLocation>
        <location evidence="1">Cell inner membrane</location>
        <topology evidence="1">Single-pass type II membrane protein</topology>
    </subcellularLocation>
    <subcellularLocation>
        <location evidence="10">Cell membrane</location>
        <topology evidence="10">Single-pass type II membrane protein</topology>
    </subcellularLocation>
</comment>
<evidence type="ECO:0000313" key="12">
    <source>
        <dbReference type="EMBL" id="MEK7949605.1"/>
    </source>
</evidence>
<keyword evidence="8 11" id="KW-1133">Transmembrane helix</keyword>
<evidence type="ECO:0000256" key="6">
    <source>
        <dbReference type="ARBA" id="ARBA00022692"/>
    </source>
</evidence>
<reference evidence="12 13" key="1">
    <citation type="submission" date="2024-04" db="EMBL/GenBank/DDBJ databases">
        <title>Luteolibacter sp. isolated from soil.</title>
        <authorList>
            <person name="An J."/>
        </authorList>
    </citation>
    <scope>NUCLEOTIDE SEQUENCE [LARGE SCALE GENOMIC DNA]</scope>
    <source>
        <strain evidence="12 13">Y139</strain>
    </source>
</reference>
<dbReference type="PANTHER" id="PTHR30558:SF12">
    <property type="entry name" value="BIOPOLYMER TRANSPORT PROTEIN EXBD"/>
    <property type="match status" value="1"/>
</dbReference>
<keyword evidence="6 10" id="KW-0812">Transmembrane</keyword>
<dbReference type="Proteomes" id="UP001371305">
    <property type="component" value="Unassembled WGS sequence"/>
</dbReference>
<dbReference type="InterPro" id="IPR003400">
    <property type="entry name" value="ExbD"/>
</dbReference>
<evidence type="ECO:0000256" key="5">
    <source>
        <dbReference type="ARBA" id="ARBA00022519"/>
    </source>
</evidence>
<evidence type="ECO:0000256" key="7">
    <source>
        <dbReference type="ARBA" id="ARBA00022927"/>
    </source>
</evidence>
<evidence type="ECO:0000256" key="4">
    <source>
        <dbReference type="ARBA" id="ARBA00022475"/>
    </source>
</evidence>
<name>A0ABU9ASE3_9BACT</name>
<evidence type="ECO:0000256" key="2">
    <source>
        <dbReference type="ARBA" id="ARBA00005811"/>
    </source>
</evidence>
<protein>
    <submittedName>
        <fullName evidence="12">Biopolymer transporter ExbD</fullName>
    </submittedName>
</protein>